<evidence type="ECO:0000313" key="7">
    <source>
        <dbReference type="EMBL" id="GAC95206.1"/>
    </source>
</evidence>
<feature type="compositionally biased region" description="Basic and acidic residues" evidence="5">
    <location>
        <begin position="540"/>
        <end position="550"/>
    </location>
</feature>
<protein>
    <recommendedName>
        <fullName evidence="6">Pre-mRNA polyadenylation factor Fip1 domain-containing protein</fullName>
    </recommendedName>
</protein>
<comment type="subcellular location">
    <subcellularLocation>
        <location evidence="1">Nucleus</location>
    </subcellularLocation>
</comment>
<dbReference type="STRING" id="1305764.R9P1S5"/>
<feature type="compositionally biased region" description="Pro residues" evidence="5">
    <location>
        <begin position="608"/>
        <end position="619"/>
    </location>
</feature>
<feature type="compositionally biased region" description="Basic and acidic residues" evidence="5">
    <location>
        <begin position="514"/>
        <end position="533"/>
    </location>
</feature>
<feature type="compositionally biased region" description="Low complexity" evidence="5">
    <location>
        <begin position="620"/>
        <end position="652"/>
    </location>
</feature>
<keyword evidence="3" id="KW-0507">mRNA processing</keyword>
<accession>R9P1S5</accession>
<feature type="compositionally biased region" description="Basic and acidic residues" evidence="5">
    <location>
        <begin position="800"/>
        <end position="851"/>
    </location>
</feature>
<dbReference type="AlphaFoldDB" id="R9P1S5"/>
<evidence type="ECO:0000256" key="3">
    <source>
        <dbReference type="ARBA" id="ARBA00022664"/>
    </source>
</evidence>
<comment type="similarity">
    <text evidence="2">Belongs to the FIP1 family.</text>
</comment>
<feature type="compositionally biased region" description="Low complexity" evidence="5">
    <location>
        <begin position="216"/>
        <end position="252"/>
    </location>
</feature>
<feature type="domain" description="Pre-mRNA polyadenylation factor Fip1" evidence="6">
    <location>
        <begin position="308"/>
        <end position="348"/>
    </location>
</feature>
<dbReference type="EMBL" id="DF238791">
    <property type="protein sequence ID" value="GAC95206.1"/>
    <property type="molecule type" value="Genomic_DNA"/>
</dbReference>
<feature type="region of interest" description="Disordered" evidence="5">
    <location>
        <begin position="585"/>
        <end position="907"/>
    </location>
</feature>
<dbReference type="InterPro" id="IPR051187">
    <property type="entry name" value="Pre-mRNA_3'-end_processing_reg"/>
</dbReference>
<feature type="compositionally biased region" description="Basic and acidic residues" evidence="5">
    <location>
        <begin position="730"/>
        <end position="740"/>
    </location>
</feature>
<dbReference type="GO" id="GO:0006397">
    <property type="term" value="P:mRNA processing"/>
    <property type="evidence" value="ECO:0007669"/>
    <property type="project" value="UniProtKB-KW"/>
</dbReference>
<dbReference type="PANTHER" id="PTHR13484:SF0">
    <property type="entry name" value="PRE-MRNA 3'-END-PROCESSING FACTOR FIP1"/>
    <property type="match status" value="1"/>
</dbReference>
<name>R9P1S5_PSEHS</name>
<feature type="region of interest" description="Disordered" evidence="5">
    <location>
        <begin position="441"/>
        <end position="566"/>
    </location>
</feature>
<feature type="compositionally biased region" description="Acidic residues" evidence="5">
    <location>
        <begin position="132"/>
        <end position="166"/>
    </location>
</feature>
<organism evidence="7 8">
    <name type="scientific">Pseudozyma hubeiensis (strain SY62)</name>
    <name type="common">Yeast</name>
    <dbReference type="NCBI Taxonomy" id="1305764"/>
    <lineage>
        <taxon>Eukaryota</taxon>
        <taxon>Fungi</taxon>
        <taxon>Dikarya</taxon>
        <taxon>Basidiomycota</taxon>
        <taxon>Ustilaginomycotina</taxon>
        <taxon>Ustilaginomycetes</taxon>
        <taxon>Ustilaginales</taxon>
        <taxon>Ustilaginaceae</taxon>
        <taxon>Pseudozyma</taxon>
    </lineage>
</organism>
<dbReference type="eggNOG" id="KOG1049">
    <property type="taxonomic scope" value="Eukaryota"/>
</dbReference>
<dbReference type="GeneID" id="24108072"/>
<evidence type="ECO:0000256" key="1">
    <source>
        <dbReference type="ARBA" id="ARBA00004123"/>
    </source>
</evidence>
<evidence type="ECO:0000256" key="5">
    <source>
        <dbReference type="SAM" id="MobiDB-lite"/>
    </source>
</evidence>
<feature type="compositionally biased region" description="Basic and acidic residues" evidence="5">
    <location>
        <begin position="698"/>
        <end position="718"/>
    </location>
</feature>
<evidence type="ECO:0000256" key="4">
    <source>
        <dbReference type="ARBA" id="ARBA00023242"/>
    </source>
</evidence>
<feature type="compositionally biased region" description="Polar residues" evidence="5">
    <location>
        <begin position="504"/>
        <end position="513"/>
    </location>
</feature>
<gene>
    <name evidence="7" type="ORF">PHSY_002781</name>
</gene>
<proteinExistence type="inferred from homology"/>
<dbReference type="InterPro" id="IPR007854">
    <property type="entry name" value="Fip1_dom"/>
</dbReference>
<feature type="compositionally biased region" description="Low complexity" evidence="5">
    <location>
        <begin position="678"/>
        <end position="689"/>
    </location>
</feature>
<dbReference type="Pfam" id="PF05182">
    <property type="entry name" value="Fip1"/>
    <property type="match status" value="1"/>
</dbReference>
<dbReference type="RefSeq" id="XP_012188793.1">
    <property type="nucleotide sequence ID" value="XM_012333403.1"/>
</dbReference>
<sequence>MTRCCVQGPIFVIVGESNVAMAHERRMPNPSPAFEKILSSLQRPPLSSFHLLLLLHASDRYTSHRCFLSTSARLSAAAIMDDDDDAFLYGDEPAQPAAAVNARDTPNGASTAAVSSKPELNDVSAAAQGDLQDQDGQGDDKDEEEEEEGDDDDDDDDEDSDSDIEFIIDATQEAQPPARSGFQRPAAPGARPLPTQSTPQRPQSTLTSEYTPLSRSQLLANASPASAAAASTALAQATASTSLASLLPAQTTPQPSTALDGAAPEGGPPSVPSNAPALNLSPGPQDRAYPKPEDIVDQEESSTQDIFDMDLEKLADKPWRRYGADLTDYFNYGFNEESWSLWRGKKQRITDARKNAENNAFGGHNGDMMSNMQQMMSMMPPPQAMQAMMSHNGGGPGGAGPMGMPPMPPDQMMAMMASMSGMPGMPPMPGMPNMPGNMPPMGGGGGARGMNQSMMPGMFGAHQSNGGPPAHHNDQHNQQQQQQQQQQQRFSHSPFPQAPKQFDAQHNSPYPQSQDRDARSNDQQAEHRDHTRGWDTPADDSIKQESKDDAQLGLAPSNAGGPAIKPMSEADMSLFLGAAGVDPSQAAAAGFPVPSGINDASDARRTPSAPPTKPGPPKTAPSGPAAAKGTSIRGRAAAAAGSAPSSSRAPRAVSPTLPPNVPSGPKNPGKRYNDRDTGAGAADLLDYGATAGGGGGGDDDRGYTDGWDSKERSPDRNTRRSGGAGSSGRSRREGTYDHDTASANGRDNNDDGGHSSRRGANSSSRSSKRTAADEWDDDAASQSSASGRRRRATGGGSSSHRSDSQRERESSSSHRDRDRSDRDREREKDKEREREARSQARSERRAGRDMDEPAIPTGPAAGVSGSSSSKSSRKRSAPEDRDADEHRDGPASKSSSSSRKGGSRKKR</sequence>
<keyword evidence="4" id="KW-0539">Nucleus</keyword>
<dbReference type="OrthoDB" id="1917198at2759"/>
<feature type="compositionally biased region" description="Low complexity" evidence="5">
    <location>
        <begin position="478"/>
        <end position="488"/>
    </location>
</feature>
<dbReference type="Proteomes" id="UP000014071">
    <property type="component" value="Unassembled WGS sequence"/>
</dbReference>
<feature type="compositionally biased region" description="Polar residues" evidence="5">
    <location>
        <begin position="194"/>
        <end position="215"/>
    </location>
</feature>
<evidence type="ECO:0000256" key="2">
    <source>
        <dbReference type="ARBA" id="ARBA00007459"/>
    </source>
</evidence>
<evidence type="ECO:0000259" key="6">
    <source>
        <dbReference type="Pfam" id="PF05182"/>
    </source>
</evidence>
<keyword evidence="8" id="KW-1185">Reference proteome</keyword>
<feature type="compositionally biased region" description="Basic and acidic residues" evidence="5">
    <location>
        <begin position="876"/>
        <end position="890"/>
    </location>
</feature>
<dbReference type="HOGENOM" id="CLU_008027_0_0_1"/>
<feature type="region of interest" description="Disordered" evidence="5">
    <location>
        <begin position="98"/>
        <end position="304"/>
    </location>
</feature>
<reference evidence="8" key="1">
    <citation type="journal article" date="2013" name="Genome Announc.">
        <title>Draft genome sequence of the basidiomycetous yeast-like fungus Pseudozyma hubeiensis SY62, which produces an abundant amount of the biosurfactant mannosylerythritol lipids.</title>
        <authorList>
            <person name="Konishi M."/>
            <person name="Hatada Y."/>
            <person name="Horiuchi J."/>
        </authorList>
    </citation>
    <scope>NUCLEOTIDE SEQUENCE [LARGE SCALE GENOMIC DNA]</scope>
    <source>
        <strain evidence="8">SY62</strain>
    </source>
</reference>
<evidence type="ECO:0000313" key="8">
    <source>
        <dbReference type="Proteomes" id="UP000014071"/>
    </source>
</evidence>
<dbReference type="GO" id="GO:0005847">
    <property type="term" value="C:mRNA cleavage and polyadenylation specificity factor complex"/>
    <property type="evidence" value="ECO:0007669"/>
    <property type="project" value="TreeGrafter"/>
</dbReference>
<dbReference type="PANTHER" id="PTHR13484">
    <property type="entry name" value="FIP1-LIKE 1 PROTEIN"/>
    <property type="match status" value="1"/>
</dbReference>